<keyword evidence="1" id="KW-0812">Transmembrane</keyword>
<protein>
    <submittedName>
        <fullName evidence="2">Uncharacterized protein</fullName>
    </submittedName>
</protein>
<keyword evidence="1" id="KW-1133">Transmembrane helix</keyword>
<reference evidence="2 3" key="1">
    <citation type="submission" date="2016-08" db="EMBL/GenBank/DDBJ databases">
        <title>A Parts List for Fungal Cellulosomes Revealed by Comparative Genomics.</title>
        <authorList>
            <consortium name="DOE Joint Genome Institute"/>
            <person name="Haitjema C.H."/>
            <person name="Gilmore S.P."/>
            <person name="Henske J.K."/>
            <person name="Solomon K.V."/>
            <person name="De Groot R."/>
            <person name="Kuo A."/>
            <person name="Mondo S.J."/>
            <person name="Salamov A.A."/>
            <person name="Labutti K."/>
            <person name="Zhao Z."/>
            <person name="Chiniquy J."/>
            <person name="Barry K."/>
            <person name="Brewer H.M."/>
            <person name="Purvine S.O."/>
            <person name="Wright A.T."/>
            <person name="Boxma B."/>
            <person name="Van Alen T."/>
            <person name="Hackstein J.H."/>
            <person name="Baker S.E."/>
            <person name="Grigoriev I.V."/>
            <person name="O'Malley M.A."/>
        </authorList>
    </citation>
    <scope>NUCLEOTIDE SEQUENCE [LARGE SCALE GENOMIC DNA]</scope>
    <source>
        <strain evidence="2 3">S4</strain>
    </source>
</reference>
<dbReference type="EMBL" id="MCFG01000094">
    <property type="protein sequence ID" value="ORX82463.1"/>
    <property type="molecule type" value="Genomic_DNA"/>
</dbReference>
<evidence type="ECO:0000256" key="1">
    <source>
        <dbReference type="SAM" id="Phobius"/>
    </source>
</evidence>
<reference evidence="2 3" key="2">
    <citation type="submission" date="2016-08" db="EMBL/GenBank/DDBJ databases">
        <title>Pervasive Adenine N6-methylation of Active Genes in Fungi.</title>
        <authorList>
            <consortium name="DOE Joint Genome Institute"/>
            <person name="Mondo S.J."/>
            <person name="Dannebaum R.O."/>
            <person name="Kuo R.C."/>
            <person name="Labutti K."/>
            <person name="Haridas S."/>
            <person name="Kuo A."/>
            <person name="Salamov A."/>
            <person name="Ahrendt S.R."/>
            <person name="Lipzen A."/>
            <person name="Sullivan W."/>
            <person name="Andreopoulos W.B."/>
            <person name="Clum A."/>
            <person name="Lindquist E."/>
            <person name="Daum C."/>
            <person name="Ramamoorthy G.K."/>
            <person name="Gryganskyi A."/>
            <person name="Culley D."/>
            <person name="Magnuson J.K."/>
            <person name="James T.Y."/>
            <person name="O'Malley M.A."/>
            <person name="Stajich J.E."/>
            <person name="Spatafora J.W."/>
            <person name="Visel A."/>
            <person name="Grigoriev I.V."/>
        </authorList>
    </citation>
    <scope>NUCLEOTIDE SEQUENCE [LARGE SCALE GENOMIC DNA]</scope>
    <source>
        <strain evidence="2 3">S4</strain>
    </source>
</reference>
<keyword evidence="3" id="KW-1185">Reference proteome</keyword>
<evidence type="ECO:0000313" key="3">
    <source>
        <dbReference type="Proteomes" id="UP000193944"/>
    </source>
</evidence>
<dbReference type="Proteomes" id="UP000193944">
    <property type="component" value="Unassembled WGS sequence"/>
</dbReference>
<dbReference type="AlphaFoldDB" id="A0A1Y1X9P5"/>
<feature type="transmembrane region" description="Helical" evidence="1">
    <location>
        <begin position="12"/>
        <end position="32"/>
    </location>
</feature>
<accession>A0A1Y1X9P5</accession>
<organism evidence="2 3">
    <name type="scientific">Anaeromyces robustus</name>
    <dbReference type="NCBI Taxonomy" id="1754192"/>
    <lineage>
        <taxon>Eukaryota</taxon>
        <taxon>Fungi</taxon>
        <taxon>Fungi incertae sedis</taxon>
        <taxon>Chytridiomycota</taxon>
        <taxon>Chytridiomycota incertae sedis</taxon>
        <taxon>Neocallimastigomycetes</taxon>
        <taxon>Neocallimastigales</taxon>
        <taxon>Neocallimastigaceae</taxon>
        <taxon>Anaeromyces</taxon>
    </lineage>
</organism>
<proteinExistence type="predicted"/>
<feature type="transmembrane region" description="Helical" evidence="1">
    <location>
        <begin position="44"/>
        <end position="67"/>
    </location>
</feature>
<evidence type="ECO:0000313" key="2">
    <source>
        <dbReference type="EMBL" id="ORX82463.1"/>
    </source>
</evidence>
<name>A0A1Y1X9P5_9FUNG</name>
<sequence length="191" mass="22186">MEWNIKETIHDMKYIMSTVMIDLLCFIMLYTLIYNENKFNYYSIYQMVFSIILLMFSLSNYIFLYLINIIKIFVKTDDEIEAIIKECLNFGKDNEPSKLPLRRTTYNSNNNVEATKSDITNKTRTSRIKSIVHRLSTDSINDTVCKIIECHYRDSIENNSCTLANSSLANDATDNSISNVKNFSTSTLKTN</sequence>
<comment type="caution">
    <text evidence="2">The sequence shown here is derived from an EMBL/GenBank/DDBJ whole genome shotgun (WGS) entry which is preliminary data.</text>
</comment>
<gene>
    <name evidence="2" type="ORF">BCR32DRAFT_163876</name>
</gene>
<keyword evidence="1" id="KW-0472">Membrane</keyword>